<dbReference type="PROSITE" id="PS51257">
    <property type="entry name" value="PROKAR_LIPOPROTEIN"/>
    <property type="match status" value="1"/>
</dbReference>
<keyword evidence="1" id="KW-0732">Signal</keyword>
<dbReference type="AlphaFoldDB" id="A0A7X5XT76"/>
<feature type="signal peptide" evidence="1">
    <location>
        <begin position="1"/>
        <end position="37"/>
    </location>
</feature>
<evidence type="ECO:0000313" key="3">
    <source>
        <dbReference type="Proteomes" id="UP000535078"/>
    </source>
</evidence>
<proteinExistence type="predicted"/>
<dbReference type="RefSeq" id="WP_167922216.1">
    <property type="nucleotide sequence ID" value="NZ_JAATIT010000004.1"/>
</dbReference>
<sequence>MSAKGRCAARKVAPLSRRRASLALAAAAALTLGGCMSGPSVYPAVHNIQDPQLEIYWVRVHPRSNGVLVTGNVRRADMSRTVHRGHLHVSADVIGAATPVSVDTRWTGPLFAALHASAS</sequence>
<reference evidence="2 3" key="1">
    <citation type="submission" date="2020-03" db="EMBL/GenBank/DDBJ databases">
        <title>Genomic Encyclopedia of Type Strains, Phase IV (KMG-IV): sequencing the most valuable type-strain genomes for metagenomic binning, comparative biology and taxonomic classification.</title>
        <authorList>
            <person name="Goeker M."/>
        </authorList>
    </citation>
    <scope>NUCLEOTIDE SEQUENCE [LARGE SCALE GENOMIC DNA]</scope>
    <source>
        <strain evidence="2 3">DSM 25229</strain>
    </source>
</reference>
<feature type="chain" id="PRO_5031374451" evidence="1">
    <location>
        <begin position="38"/>
        <end position="119"/>
    </location>
</feature>
<dbReference type="EMBL" id="JAATIT010000004">
    <property type="protein sequence ID" value="NJB90825.1"/>
    <property type="molecule type" value="Genomic_DNA"/>
</dbReference>
<gene>
    <name evidence="2" type="ORF">GGR90_003027</name>
</gene>
<dbReference type="Proteomes" id="UP000535078">
    <property type="component" value="Unassembled WGS sequence"/>
</dbReference>
<evidence type="ECO:0000313" key="2">
    <source>
        <dbReference type="EMBL" id="NJB90825.1"/>
    </source>
</evidence>
<evidence type="ECO:0000256" key="1">
    <source>
        <dbReference type="SAM" id="SignalP"/>
    </source>
</evidence>
<name>A0A7X5XT76_9SPHN</name>
<protein>
    <submittedName>
        <fullName evidence="2">Uncharacterized protein</fullName>
    </submittedName>
</protein>
<comment type="caution">
    <text evidence="2">The sequence shown here is derived from an EMBL/GenBank/DDBJ whole genome shotgun (WGS) entry which is preliminary data.</text>
</comment>
<accession>A0A7X5XT76</accession>
<organism evidence="2 3">
    <name type="scientific">Sphingopyxis italica</name>
    <dbReference type="NCBI Taxonomy" id="1129133"/>
    <lineage>
        <taxon>Bacteria</taxon>
        <taxon>Pseudomonadati</taxon>
        <taxon>Pseudomonadota</taxon>
        <taxon>Alphaproteobacteria</taxon>
        <taxon>Sphingomonadales</taxon>
        <taxon>Sphingomonadaceae</taxon>
        <taxon>Sphingopyxis</taxon>
    </lineage>
</organism>
<keyword evidence="3" id="KW-1185">Reference proteome</keyword>